<evidence type="ECO:0000313" key="1">
    <source>
        <dbReference type="Proteomes" id="UP000095287"/>
    </source>
</evidence>
<evidence type="ECO:0000313" key="2">
    <source>
        <dbReference type="WBParaSite" id="L893_g21371.t1"/>
    </source>
</evidence>
<protein>
    <submittedName>
        <fullName evidence="2">Uncharacterized protein</fullName>
    </submittedName>
</protein>
<proteinExistence type="predicted"/>
<keyword evidence="1" id="KW-1185">Reference proteome</keyword>
<name>A0A1I7YZW4_9BILA</name>
<sequence length="40" mass="4606">MNRPSSSVELLNSFTFINMFIDTHEIYLPSIKSFHVAGFD</sequence>
<dbReference type="AlphaFoldDB" id="A0A1I7YZW4"/>
<reference evidence="2" key="1">
    <citation type="submission" date="2016-11" db="UniProtKB">
        <authorList>
            <consortium name="WormBaseParasite"/>
        </authorList>
    </citation>
    <scope>IDENTIFICATION</scope>
</reference>
<dbReference type="Proteomes" id="UP000095287">
    <property type="component" value="Unplaced"/>
</dbReference>
<organism evidence="1 2">
    <name type="scientific">Steinernema glaseri</name>
    <dbReference type="NCBI Taxonomy" id="37863"/>
    <lineage>
        <taxon>Eukaryota</taxon>
        <taxon>Metazoa</taxon>
        <taxon>Ecdysozoa</taxon>
        <taxon>Nematoda</taxon>
        <taxon>Chromadorea</taxon>
        <taxon>Rhabditida</taxon>
        <taxon>Tylenchina</taxon>
        <taxon>Panagrolaimomorpha</taxon>
        <taxon>Strongyloidoidea</taxon>
        <taxon>Steinernematidae</taxon>
        <taxon>Steinernema</taxon>
    </lineage>
</organism>
<dbReference type="WBParaSite" id="L893_g21371.t1">
    <property type="protein sequence ID" value="L893_g21371.t1"/>
    <property type="gene ID" value="L893_g21371"/>
</dbReference>
<accession>A0A1I7YZW4</accession>